<comment type="caution">
    <text evidence="1">The sequence shown here is derived from an EMBL/GenBank/DDBJ whole genome shotgun (WGS) entry which is preliminary data.</text>
</comment>
<reference evidence="1 2" key="1">
    <citation type="journal article" date="2018" name="Mol. Plant">
        <title>The genome of Artemisia annua provides insight into the evolution of Asteraceae family and artemisinin biosynthesis.</title>
        <authorList>
            <person name="Shen Q."/>
            <person name="Zhang L."/>
            <person name="Liao Z."/>
            <person name="Wang S."/>
            <person name="Yan T."/>
            <person name="Shi P."/>
            <person name="Liu M."/>
            <person name="Fu X."/>
            <person name="Pan Q."/>
            <person name="Wang Y."/>
            <person name="Lv Z."/>
            <person name="Lu X."/>
            <person name="Zhang F."/>
            <person name="Jiang W."/>
            <person name="Ma Y."/>
            <person name="Chen M."/>
            <person name="Hao X."/>
            <person name="Li L."/>
            <person name="Tang Y."/>
            <person name="Lv G."/>
            <person name="Zhou Y."/>
            <person name="Sun X."/>
            <person name="Brodelius P.E."/>
            <person name="Rose J.K.C."/>
            <person name="Tang K."/>
        </authorList>
    </citation>
    <scope>NUCLEOTIDE SEQUENCE [LARGE SCALE GENOMIC DNA]</scope>
    <source>
        <strain evidence="2">cv. Huhao1</strain>
        <tissue evidence="1">Leaf</tissue>
    </source>
</reference>
<keyword evidence="2" id="KW-1185">Reference proteome</keyword>
<protein>
    <submittedName>
        <fullName evidence="1">CWC16 protein</fullName>
    </submittedName>
</protein>
<dbReference type="AlphaFoldDB" id="A0A2U1QMI9"/>
<sequence>MGSHNFIRKWLQSQANNVSNNGLKCAETTNVECTCIKKLETEVVKFSTTNIKHMGFSEEEYSIICSLSISIGSRMKQGKIASEPQTPGFISAIAAGKSSIIFPFSVLQRVSPRFTHFTPNYSCNTATSLTLSCSPPADSVLTAVVATLLTRGTNNDAEAYEIPGIRKERSEGKERLRLPVDKVRLGWKHVTKHNYQITSQSWSTGGGHVNRRSMHSLSLKQKCVASASDVISLELLFIFNYTHENLNLRYNDKKRVAEEEVTARKMGLGVRLLLASKEDLAAAKRVKFSSKFNKNREDKRALIKSSSIFSDSSYSSS</sequence>
<proteinExistence type="predicted"/>
<gene>
    <name evidence="1" type="ORF">CTI12_AA011150</name>
</gene>
<evidence type="ECO:0000313" key="2">
    <source>
        <dbReference type="Proteomes" id="UP000245207"/>
    </source>
</evidence>
<accession>A0A2U1QMI9</accession>
<name>A0A2U1QMI9_ARTAN</name>
<dbReference type="Proteomes" id="UP000245207">
    <property type="component" value="Unassembled WGS sequence"/>
</dbReference>
<dbReference type="EMBL" id="PKPP01000030">
    <property type="protein sequence ID" value="PWA99202.1"/>
    <property type="molecule type" value="Genomic_DNA"/>
</dbReference>
<dbReference type="STRING" id="35608.A0A2U1QMI9"/>
<evidence type="ECO:0000313" key="1">
    <source>
        <dbReference type="EMBL" id="PWA99202.1"/>
    </source>
</evidence>
<organism evidence="1 2">
    <name type="scientific">Artemisia annua</name>
    <name type="common">Sweet wormwood</name>
    <dbReference type="NCBI Taxonomy" id="35608"/>
    <lineage>
        <taxon>Eukaryota</taxon>
        <taxon>Viridiplantae</taxon>
        <taxon>Streptophyta</taxon>
        <taxon>Embryophyta</taxon>
        <taxon>Tracheophyta</taxon>
        <taxon>Spermatophyta</taxon>
        <taxon>Magnoliopsida</taxon>
        <taxon>eudicotyledons</taxon>
        <taxon>Gunneridae</taxon>
        <taxon>Pentapetalae</taxon>
        <taxon>asterids</taxon>
        <taxon>campanulids</taxon>
        <taxon>Asterales</taxon>
        <taxon>Asteraceae</taxon>
        <taxon>Asteroideae</taxon>
        <taxon>Anthemideae</taxon>
        <taxon>Artemisiinae</taxon>
        <taxon>Artemisia</taxon>
    </lineage>
</organism>
<dbReference type="OrthoDB" id="360327at2759"/>